<evidence type="ECO:0000256" key="4">
    <source>
        <dbReference type="ARBA" id="ARBA00022741"/>
    </source>
</evidence>
<gene>
    <name evidence="7" type="primary">fadM</name>
    <name evidence="7" type="ORF">PAESOLCIP111_00733</name>
</gene>
<evidence type="ECO:0000256" key="2">
    <source>
        <dbReference type="ARBA" id="ARBA00004739"/>
    </source>
</evidence>
<accession>A0A916JUU7</accession>
<dbReference type="InterPro" id="IPR002872">
    <property type="entry name" value="Proline_DH_dom"/>
</dbReference>
<dbReference type="PANTHER" id="PTHR13914">
    <property type="entry name" value="PROLINE OXIDASE"/>
    <property type="match status" value="1"/>
</dbReference>
<dbReference type="Pfam" id="PF01619">
    <property type="entry name" value="Pro_dh"/>
    <property type="match status" value="1"/>
</dbReference>
<evidence type="ECO:0000256" key="1">
    <source>
        <dbReference type="ARBA" id="ARBA00001974"/>
    </source>
</evidence>
<name>A0A916JUU7_9BACL</name>
<evidence type="ECO:0000313" key="7">
    <source>
        <dbReference type="EMBL" id="CAG7604758.1"/>
    </source>
</evidence>
<dbReference type="Proteomes" id="UP000693672">
    <property type="component" value="Unassembled WGS sequence"/>
</dbReference>
<dbReference type="PIRSF" id="PIRSF000196">
    <property type="entry name" value="Pro_dehydrog"/>
    <property type="match status" value="1"/>
</dbReference>
<dbReference type="RefSeq" id="WP_218090557.1">
    <property type="nucleotide sequence ID" value="NZ_CAJVAS010000002.1"/>
</dbReference>
<organism evidence="7 8">
    <name type="scientific">Paenibacillus solanacearum</name>
    <dbReference type="NCBI Taxonomy" id="2048548"/>
    <lineage>
        <taxon>Bacteria</taxon>
        <taxon>Bacillati</taxon>
        <taxon>Bacillota</taxon>
        <taxon>Bacilli</taxon>
        <taxon>Bacillales</taxon>
        <taxon>Paenibacillaceae</taxon>
        <taxon>Paenibacillus</taxon>
    </lineage>
</organism>
<dbReference type="AlphaFoldDB" id="A0A916JUU7"/>
<proteinExistence type="predicted"/>
<evidence type="ECO:0000256" key="5">
    <source>
        <dbReference type="ARBA" id="ARBA00022827"/>
    </source>
</evidence>
<dbReference type="EMBL" id="CAJVAS010000002">
    <property type="protein sequence ID" value="CAG7604758.1"/>
    <property type="molecule type" value="Genomic_DNA"/>
</dbReference>
<dbReference type="InterPro" id="IPR008219">
    <property type="entry name" value="PRODH_bac_arc"/>
</dbReference>
<dbReference type="PANTHER" id="PTHR13914:SF0">
    <property type="entry name" value="PROLINE DEHYDROGENASE 1, MITOCHONDRIAL"/>
    <property type="match status" value="1"/>
</dbReference>
<dbReference type="InterPro" id="IPR015659">
    <property type="entry name" value="Proline_oxidase"/>
</dbReference>
<feature type="domain" description="Proline dehydrogenase" evidence="6">
    <location>
        <begin position="47"/>
        <end position="301"/>
    </location>
</feature>
<keyword evidence="4" id="KW-0547">Nucleotide-binding</keyword>
<keyword evidence="7" id="KW-0560">Oxidoreductase</keyword>
<dbReference type="GO" id="GO:0004657">
    <property type="term" value="F:proline dehydrogenase activity"/>
    <property type="evidence" value="ECO:0007669"/>
    <property type="project" value="UniProtKB-EC"/>
</dbReference>
<evidence type="ECO:0000256" key="3">
    <source>
        <dbReference type="ARBA" id="ARBA00022630"/>
    </source>
</evidence>
<keyword evidence="5" id="KW-0274">FAD</keyword>
<evidence type="ECO:0000313" key="8">
    <source>
        <dbReference type="Proteomes" id="UP000693672"/>
    </source>
</evidence>
<keyword evidence="3" id="KW-0285">Flavoprotein</keyword>
<evidence type="ECO:0000259" key="6">
    <source>
        <dbReference type="Pfam" id="PF01619"/>
    </source>
</evidence>
<protein>
    <submittedName>
        <fullName evidence="7">Proline dehydrogenase 1</fullName>
        <ecNumber evidence="7">1.5.5.2</ecNumber>
    </submittedName>
</protein>
<keyword evidence="8" id="KW-1185">Reference proteome</keyword>
<reference evidence="7" key="1">
    <citation type="submission" date="2021-06" db="EMBL/GenBank/DDBJ databases">
        <authorList>
            <person name="Criscuolo A."/>
        </authorList>
    </citation>
    <scope>NUCLEOTIDE SEQUENCE</scope>
    <source>
        <strain evidence="7">CIP111600</strain>
    </source>
</reference>
<dbReference type="EC" id="1.5.5.2" evidence="7"/>
<comment type="caution">
    <text evidence="7">The sequence shown here is derived from an EMBL/GenBank/DDBJ whole genome shotgun (WGS) entry which is preliminary data.</text>
</comment>
<sequence>MDLGTKLFRQTLLLLAGNRAAAAAAQRYGLKLGAGRFVAGLTLSEALTEMAELNRKRIAVTADHLGEGVRESAEASAYAEAYMQLLDGIHDRGLDAGVSLKPTQMGLALDPEAAYAHIRDIVRHAGEHRLFVCIDMENSPFTDATLAIVRKLHTEGLTGVGTVLQAYLRRSMDDCRRLTQERVVLRLVKGAYQEAPSIAYPHKREVDEQFKQLIRHRLDSGVFTAIATHDAAIIDWTCAYAARKGIQRSAYEFQMLYGVASTLQERLAQEGYGVRCYVPYGQSWYPYFVRRLAERPANVWFILKNW</sequence>
<comment type="pathway">
    <text evidence="2">Amino-acid degradation; L-proline degradation into L-glutamate; L-glutamate from L-proline: step 1/2.</text>
</comment>
<dbReference type="GO" id="GO:0006562">
    <property type="term" value="P:L-proline catabolic process"/>
    <property type="evidence" value="ECO:0007669"/>
    <property type="project" value="InterPro"/>
</dbReference>
<comment type="cofactor">
    <cofactor evidence="1">
        <name>FAD</name>
        <dbReference type="ChEBI" id="CHEBI:57692"/>
    </cofactor>
</comment>